<dbReference type="EMBL" id="KZ613530">
    <property type="protein sequence ID" value="PMD13564.1"/>
    <property type="molecule type" value="Genomic_DNA"/>
</dbReference>
<name>A0A2J6PHR7_9HELO</name>
<evidence type="ECO:0000313" key="1">
    <source>
        <dbReference type="EMBL" id="PMD13564.1"/>
    </source>
</evidence>
<dbReference type="AlphaFoldDB" id="A0A2J6PHR7"/>
<reference evidence="1 2" key="1">
    <citation type="submission" date="2016-05" db="EMBL/GenBank/DDBJ databases">
        <title>A degradative enzymes factory behind the ericoid mycorrhizal symbiosis.</title>
        <authorList>
            <consortium name="DOE Joint Genome Institute"/>
            <person name="Martino E."/>
            <person name="Morin E."/>
            <person name="Grelet G."/>
            <person name="Kuo A."/>
            <person name="Kohler A."/>
            <person name="Daghino S."/>
            <person name="Barry K."/>
            <person name="Choi C."/>
            <person name="Cichocki N."/>
            <person name="Clum A."/>
            <person name="Copeland A."/>
            <person name="Hainaut M."/>
            <person name="Haridas S."/>
            <person name="Labutti K."/>
            <person name="Lindquist E."/>
            <person name="Lipzen A."/>
            <person name="Khouja H.-R."/>
            <person name="Murat C."/>
            <person name="Ohm R."/>
            <person name="Olson A."/>
            <person name="Spatafora J."/>
            <person name="Veneault-Fourrey C."/>
            <person name="Henrissat B."/>
            <person name="Grigoriev I."/>
            <person name="Martin F."/>
            <person name="Perotto S."/>
        </authorList>
    </citation>
    <scope>NUCLEOTIDE SEQUENCE [LARGE SCALE GENOMIC DNA]</scope>
    <source>
        <strain evidence="1 2">UAMH 7357</strain>
    </source>
</reference>
<protein>
    <submittedName>
        <fullName evidence="1">Uncharacterized protein</fullName>
    </submittedName>
</protein>
<proteinExistence type="predicted"/>
<gene>
    <name evidence="1" type="ORF">NA56DRAFT_711955</name>
</gene>
<accession>A0A2J6PHR7</accession>
<dbReference type="Proteomes" id="UP000235672">
    <property type="component" value="Unassembled WGS sequence"/>
</dbReference>
<sequence length="222" mass="24003">MAAAGLPFCGINLTPTGYTWPLNGDSRDWADGDWGGWCSSDGRGRPRCVCRRRGAEGQRRRRVGRGQVDDELFAVGKPVSRRRSSTSKYCLGRSACIQCTGSPWQWGLVSEPWPAICCCSTLASKGAFTVECGRAEAKTGQVERAMSINNLAAKATFLLLSLVPRRSQCGNIIRCGVRQQSYFAGKGCPNSWSGISKILAAGNAGRLKSVSRGITIMDLFRS</sequence>
<evidence type="ECO:0000313" key="2">
    <source>
        <dbReference type="Proteomes" id="UP000235672"/>
    </source>
</evidence>
<keyword evidence="2" id="KW-1185">Reference proteome</keyword>
<organism evidence="1 2">
    <name type="scientific">Hyaloscypha hepaticicola</name>
    <dbReference type="NCBI Taxonomy" id="2082293"/>
    <lineage>
        <taxon>Eukaryota</taxon>
        <taxon>Fungi</taxon>
        <taxon>Dikarya</taxon>
        <taxon>Ascomycota</taxon>
        <taxon>Pezizomycotina</taxon>
        <taxon>Leotiomycetes</taxon>
        <taxon>Helotiales</taxon>
        <taxon>Hyaloscyphaceae</taxon>
        <taxon>Hyaloscypha</taxon>
    </lineage>
</organism>